<feature type="domain" description="AB hydrolase-1" evidence="2">
    <location>
        <begin position="57"/>
        <end position="300"/>
    </location>
</feature>
<keyword evidence="4" id="KW-1185">Reference proteome</keyword>
<dbReference type="GO" id="GO:0004301">
    <property type="term" value="F:epoxide hydrolase activity"/>
    <property type="evidence" value="ECO:0007669"/>
    <property type="project" value="TreeGrafter"/>
</dbReference>
<evidence type="ECO:0000256" key="1">
    <source>
        <dbReference type="SAM" id="SignalP"/>
    </source>
</evidence>
<feature type="chain" id="PRO_5012967755" evidence="1">
    <location>
        <begin position="25"/>
        <end position="317"/>
    </location>
</feature>
<dbReference type="PANTHER" id="PTHR42977">
    <property type="entry name" value="HYDROLASE-RELATED"/>
    <property type="match status" value="1"/>
</dbReference>
<evidence type="ECO:0000259" key="2">
    <source>
        <dbReference type="Pfam" id="PF00561"/>
    </source>
</evidence>
<gene>
    <name evidence="3" type="ORF">SAMN05421508_10235</name>
</gene>
<organism evidence="3 4">
    <name type="scientific">Caenispirillum bisanense</name>
    <dbReference type="NCBI Taxonomy" id="414052"/>
    <lineage>
        <taxon>Bacteria</taxon>
        <taxon>Pseudomonadati</taxon>
        <taxon>Pseudomonadota</taxon>
        <taxon>Alphaproteobacteria</taxon>
        <taxon>Rhodospirillales</taxon>
        <taxon>Novispirillaceae</taxon>
        <taxon>Caenispirillum</taxon>
    </lineage>
</organism>
<dbReference type="InterPro" id="IPR051340">
    <property type="entry name" value="Haloalkane_dehalogenase"/>
</dbReference>
<dbReference type="PRINTS" id="PR00412">
    <property type="entry name" value="EPOXHYDRLASE"/>
</dbReference>
<dbReference type="PRINTS" id="PR00111">
    <property type="entry name" value="ABHYDROLASE"/>
</dbReference>
<feature type="signal peptide" evidence="1">
    <location>
        <begin position="1"/>
        <end position="24"/>
    </location>
</feature>
<dbReference type="InterPro" id="IPR000639">
    <property type="entry name" value="Epox_hydrolase-like"/>
</dbReference>
<dbReference type="InterPro" id="IPR029058">
    <property type="entry name" value="AB_hydrolase_fold"/>
</dbReference>
<evidence type="ECO:0000313" key="3">
    <source>
        <dbReference type="EMBL" id="SOD91645.1"/>
    </source>
</evidence>
<accession>A0A286G800</accession>
<dbReference type="Proteomes" id="UP000219621">
    <property type="component" value="Unassembled WGS sequence"/>
</dbReference>
<dbReference type="FunFam" id="3.40.50.1820:FF:000173">
    <property type="entry name" value="Alpha/beta hydrolase"/>
    <property type="match status" value="1"/>
</dbReference>
<dbReference type="PANTHER" id="PTHR42977:SF1">
    <property type="entry name" value="BLR6576 PROTEIN"/>
    <property type="match status" value="1"/>
</dbReference>
<dbReference type="AlphaFoldDB" id="A0A286G800"/>
<dbReference type="InterPro" id="IPR000073">
    <property type="entry name" value="AB_hydrolase_1"/>
</dbReference>
<evidence type="ECO:0000313" key="4">
    <source>
        <dbReference type="Proteomes" id="UP000219621"/>
    </source>
</evidence>
<dbReference type="SUPFAM" id="SSF53474">
    <property type="entry name" value="alpha/beta-Hydrolases"/>
    <property type="match status" value="1"/>
</dbReference>
<reference evidence="3 4" key="1">
    <citation type="submission" date="2017-09" db="EMBL/GenBank/DDBJ databases">
        <authorList>
            <person name="Ehlers B."/>
            <person name="Leendertz F.H."/>
        </authorList>
    </citation>
    <scope>NUCLEOTIDE SEQUENCE [LARGE SCALE GENOMIC DNA]</scope>
    <source>
        <strain evidence="3 4">USBA 140</strain>
    </source>
</reference>
<dbReference type="Pfam" id="PF00561">
    <property type="entry name" value="Abhydrolase_1"/>
    <property type="match status" value="1"/>
</dbReference>
<dbReference type="OrthoDB" id="7253779at2"/>
<keyword evidence="1" id="KW-0732">Signal</keyword>
<proteinExistence type="predicted"/>
<sequence length="317" mass="34941">MLALSAAAPAAAGLSTLAASPGLATSGSTVPAKIHFRTQKVGDVEVFYREAGPADAPVLLLLHGFPSSGHMYRDLIPHLADSYRVIAPDLPGFGETAAPPREEFTYGFATLATTMEGFVDALGLERYAIYIFDYGAPVGLRLALAQQDRISAIVSQNGNAYVEGLSQGWSPIQRYWREPTKENREALRIFQTPDAVRQQYVMGVPDPSLVSTDGSNLDSFFLARAGRDEIQLDLILDYRSNVELYPQFHAYFRTRQPPLLAVWGRNDPFFLPAGADAFKRDIPGAEVHFFDTGHFALETHHQEIAALLRDFLGRQKL</sequence>
<dbReference type="Gene3D" id="3.40.50.1820">
    <property type="entry name" value="alpha/beta hydrolase"/>
    <property type="match status" value="1"/>
</dbReference>
<dbReference type="EMBL" id="OCNJ01000002">
    <property type="protein sequence ID" value="SOD91645.1"/>
    <property type="molecule type" value="Genomic_DNA"/>
</dbReference>
<dbReference type="RefSeq" id="WP_097277827.1">
    <property type="nucleotide sequence ID" value="NZ_OCNJ01000002.1"/>
</dbReference>
<protein>
    <submittedName>
        <fullName evidence="3">Pimeloyl-ACP methyl ester carboxylesterase</fullName>
    </submittedName>
</protein>
<name>A0A286G800_9PROT</name>